<keyword evidence="2" id="KW-0378">Hydrolase</keyword>
<protein>
    <submittedName>
        <fullName evidence="2">Endonuclease/exonuclease/phosphatase family protein</fullName>
    </submittedName>
</protein>
<keyword evidence="3" id="KW-1185">Reference proteome</keyword>
<dbReference type="RefSeq" id="WP_066865119.1">
    <property type="nucleotide sequence ID" value="NZ_CABKVV010000014.1"/>
</dbReference>
<evidence type="ECO:0000313" key="2">
    <source>
        <dbReference type="EMBL" id="MCQ4838499.1"/>
    </source>
</evidence>
<comment type="caution">
    <text evidence="2">The sequence shown here is derived from an EMBL/GenBank/DDBJ whole genome shotgun (WGS) entry which is preliminary data.</text>
</comment>
<dbReference type="SUPFAM" id="SSF56219">
    <property type="entry name" value="DNase I-like"/>
    <property type="match status" value="1"/>
</dbReference>
<evidence type="ECO:0000313" key="3">
    <source>
        <dbReference type="Proteomes" id="UP001524473"/>
    </source>
</evidence>
<gene>
    <name evidence="2" type="ORF">NE695_01050</name>
</gene>
<feature type="domain" description="Endonuclease/exonuclease/phosphatase" evidence="1">
    <location>
        <begin position="9"/>
        <end position="249"/>
    </location>
</feature>
<dbReference type="InterPro" id="IPR036691">
    <property type="entry name" value="Endo/exonu/phosph_ase_sf"/>
</dbReference>
<organism evidence="2 3">
    <name type="scientific">Neglectibacter timonensis</name>
    <dbReference type="NCBI Taxonomy" id="1776382"/>
    <lineage>
        <taxon>Bacteria</taxon>
        <taxon>Bacillati</taxon>
        <taxon>Bacillota</taxon>
        <taxon>Clostridia</taxon>
        <taxon>Eubacteriales</taxon>
        <taxon>Oscillospiraceae</taxon>
        <taxon>Neglectibacter</taxon>
    </lineage>
</organism>
<dbReference type="GO" id="GO:0004519">
    <property type="term" value="F:endonuclease activity"/>
    <property type="evidence" value="ECO:0007669"/>
    <property type="project" value="UniProtKB-KW"/>
</dbReference>
<accession>A0ABT1RV08</accession>
<reference evidence="2 3" key="1">
    <citation type="submission" date="2022-06" db="EMBL/GenBank/DDBJ databases">
        <title>Isolation of gut microbiota from human fecal samples.</title>
        <authorList>
            <person name="Pamer E.G."/>
            <person name="Barat B."/>
            <person name="Waligurski E."/>
            <person name="Medina S."/>
            <person name="Paddock L."/>
            <person name="Mostad J."/>
        </authorList>
    </citation>
    <scope>NUCLEOTIDE SEQUENCE [LARGE SCALE GENOMIC DNA]</scope>
    <source>
        <strain evidence="2 3">DFI.9.73</strain>
    </source>
</reference>
<dbReference type="Gene3D" id="3.60.10.10">
    <property type="entry name" value="Endonuclease/exonuclease/phosphatase"/>
    <property type="match status" value="1"/>
</dbReference>
<dbReference type="PANTHER" id="PTHR12121:SF36">
    <property type="entry name" value="ENDONUCLEASE_EXONUCLEASE_PHOSPHATASE DOMAIN-CONTAINING PROTEIN"/>
    <property type="match status" value="1"/>
</dbReference>
<keyword evidence="2" id="KW-0540">Nuclease</keyword>
<dbReference type="InterPro" id="IPR005135">
    <property type="entry name" value="Endo/exonuclease/phosphatase"/>
</dbReference>
<dbReference type="PANTHER" id="PTHR12121">
    <property type="entry name" value="CARBON CATABOLITE REPRESSOR PROTEIN 4"/>
    <property type="match status" value="1"/>
</dbReference>
<dbReference type="Pfam" id="PF03372">
    <property type="entry name" value="Exo_endo_phos"/>
    <property type="match status" value="1"/>
</dbReference>
<sequence>MRETWKLVSYNLRCTWDNDGINSFVHRAGQLLDKLDAEQPEVVCFQEATERIVPFLKRHLPDYELHFRGRNRELDGEGLCTALRKDFTELLDTETFWLSPTPYLPGSRFEQQSEFPRVCQSLTLRLQNGKPFRVYNTHLDHINDEARILGIRQVMNKVLEDRERSELPVFVLGDFNALPGSETVNFCDTFGEFPLKDLTRETGGTFHDFGRQDPPEKIDYIYTDEATARKQHSVVLWKDQHAGIYLSDHYPVCLELETL</sequence>
<proteinExistence type="predicted"/>
<dbReference type="Proteomes" id="UP001524473">
    <property type="component" value="Unassembled WGS sequence"/>
</dbReference>
<name>A0ABT1RV08_9FIRM</name>
<evidence type="ECO:0000259" key="1">
    <source>
        <dbReference type="Pfam" id="PF03372"/>
    </source>
</evidence>
<dbReference type="InterPro" id="IPR050410">
    <property type="entry name" value="CCR4/nocturin_mRNA_transcr"/>
</dbReference>
<dbReference type="CDD" id="cd09083">
    <property type="entry name" value="EEP-1"/>
    <property type="match status" value="1"/>
</dbReference>
<dbReference type="EMBL" id="JANFZH010000002">
    <property type="protein sequence ID" value="MCQ4838499.1"/>
    <property type="molecule type" value="Genomic_DNA"/>
</dbReference>
<keyword evidence="2" id="KW-0255">Endonuclease</keyword>
<dbReference type="GeneID" id="90532817"/>